<keyword evidence="1" id="KW-0732">Signal</keyword>
<dbReference type="Proteomes" id="UP000556026">
    <property type="component" value="Unassembled WGS sequence"/>
</dbReference>
<feature type="domain" description="Ice-binding protein C-terminal" evidence="2">
    <location>
        <begin position="224"/>
        <end position="247"/>
    </location>
</feature>
<evidence type="ECO:0000259" key="2">
    <source>
        <dbReference type="Pfam" id="PF07589"/>
    </source>
</evidence>
<dbReference type="InterPro" id="IPR013424">
    <property type="entry name" value="Ice-binding_C"/>
</dbReference>
<keyword evidence="4" id="KW-1185">Reference proteome</keyword>
<evidence type="ECO:0000256" key="1">
    <source>
        <dbReference type="SAM" id="SignalP"/>
    </source>
</evidence>
<evidence type="ECO:0000313" key="3">
    <source>
        <dbReference type="EMBL" id="GFO58651.1"/>
    </source>
</evidence>
<reference evidence="4" key="1">
    <citation type="submission" date="2020-06" db="EMBL/GenBank/DDBJ databases">
        <title>Draft genomic sequence of Geomonas sp. Red330.</title>
        <authorList>
            <person name="Itoh H."/>
            <person name="Zhenxing X."/>
            <person name="Ushijima N."/>
            <person name="Masuda Y."/>
            <person name="Shiratori Y."/>
            <person name="Senoo K."/>
        </authorList>
    </citation>
    <scope>NUCLEOTIDE SEQUENCE [LARGE SCALE GENOMIC DNA]</scope>
    <source>
        <strain evidence="4">Red330</strain>
    </source>
</reference>
<organism evidence="3 4">
    <name type="scientific">Geomonas silvestris</name>
    <dbReference type="NCBI Taxonomy" id="2740184"/>
    <lineage>
        <taxon>Bacteria</taxon>
        <taxon>Pseudomonadati</taxon>
        <taxon>Thermodesulfobacteriota</taxon>
        <taxon>Desulfuromonadia</taxon>
        <taxon>Geobacterales</taxon>
        <taxon>Geobacteraceae</taxon>
        <taxon>Geomonas</taxon>
    </lineage>
</organism>
<sequence length="251" mass="25238">MNTVMKHLRSLFAGIAAVAVMTGTAFATTFTATDTFGRSAEAIFSVSGTNLQVTLANTSNADVMDPTFVLTALFFSGANGLTPISALLPTGTVVFNGPSNGGNVGGEWAYGSGFTTAPHGATAGISSSGLSPSGLFGQPNFNGPNLGGPKSLDGLQYGITSAGDVFSTPGVGDLANNALIKNSVVFTLGGLAANFDINSISNVSFQYGTDIANANITPPQGPTPVPEPGTLLLLGIGGFGLAIWGKRRKSA</sequence>
<evidence type="ECO:0000313" key="4">
    <source>
        <dbReference type="Proteomes" id="UP000556026"/>
    </source>
</evidence>
<dbReference type="EMBL" id="BLXX01000002">
    <property type="protein sequence ID" value="GFO58651.1"/>
    <property type="molecule type" value="Genomic_DNA"/>
</dbReference>
<dbReference type="Pfam" id="PF07589">
    <property type="entry name" value="PEP-CTERM"/>
    <property type="match status" value="1"/>
</dbReference>
<dbReference type="InterPro" id="IPR054644">
    <property type="entry name" value="Xrt_dep_XDD4"/>
</dbReference>
<dbReference type="NCBIfam" id="NF045504">
    <property type="entry name" value="Xrt_dep_XDD4"/>
    <property type="match status" value="1"/>
</dbReference>
<comment type="caution">
    <text evidence="3">The sequence shown here is derived from an EMBL/GenBank/DDBJ whole genome shotgun (WGS) entry which is preliminary data.</text>
</comment>
<proteinExistence type="predicted"/>
<dbReference type="AlphaFoldDB" id="A0A6V8MF75"/>
<protein>
    <recommendedName>
        <fullName evidence="2">Ice-binding protein C-terminal domain-containing protein</fullName>
    </recommendedName>
</protein>
<name>A0A6V8MF75_9BACT</name>
<feature type="chain" id="PRO_5028203778" description="Ice-binding protein C-terminal domain-containing protein" evidence="1">
    <location>
        <begin position="28"/>
        <end position="251"/>
    </location>
</feature>
<feature type="signal peptide" evidence="1">
    <location>
        <begin position="1"/>
        <end position="27"/>
    </location>
</feature>
<gene>
    <name evidence="3" type="ORF">GMST_09760</name>
</gene>
<accession>A0A6V8MF75</accession>
<dbReference type="NCBIfam" id="TIGR02595">
    <property type="entry name" value="PEP_CTERM"/>
    <property type="match status" value="1"/>
</dbReference>